<reference evidence="1" key="1">
    <citation type="submission" date="2021-05" db="EMBL/GenBank/DDBJ databases">
        <authorList>
            <person name="Scholz U."/>
            <person name="Mascher M."/>
            <person name="Fiebig A."/>
        </authorList>
    </citation>
    <scope>NUCLEOTIDE SEQUENCE [LARGE SCALE GENOMIC DNA]</scope>
</reference>
<evidence type="ECO:0000313" key="2">
    <source>
        <dbReference type="Proteomes" id="UP001732700"/>
    </source>
</evidence>
<accession>A0ACD5XW90</accession>
<name>A0ACD5XW90_AVESA</name>
<organism evidence="1 2">
    <name type="scientific">Avena sativa</name>
    <name type="common">Oat</name>
    <dbReference type="NCBI Taxonomy" id="4498"/>
    <lineage>
        <taxon>Eukaryota</taxon>
        <taxon>Viridiplantae</taxon>
        <taxon>Streptophyta</taxon>
        <taxon>Embryophyta</taxon>
        <taxon>Tracheophyta</taxon>
        <taxon>Spermatophyta</taxon>
        <taxon>Magnoliopsida</taxon>
        <taxon>Liliopsida</taxon>
        <taxon>Poales</taxon>
        <taxon>Poaceae</taxon>
        <taxon>BOP clade</taxon>
        <taxon>Pooideae</taxon>
        <taxon>Poodae</taxon>
        <taxon>Poeae</taxon>
        <taxon>Poeae Chloroplast Group 1 (Aveneae type)</taxon>
        <taxon>Aveninae</taxon>
        <taxon>Avena</taxon>
    </lineage>
</organism>
<keyword evidence="2" id="KW-1185">Reference proteome</keyword>
<sequence>MQEGGGADVGMHLLLGILADGEEQARRLLGELPAADGQLPLPAKECCRAVAHQLRCTLGKAIAVAKAIEAAHGGGASGTDSPRSAEESSGAGGVATRDATQPQESQGIPKRRKGLPRWTEKFRIADASLEYTPDDGLSWRKYGQKDILGARFPRGYYRCTYRNAQGCPATKQVQRSDADLAVFDVTYQGEHTCHQIKQRPADAVAAARDGGHHPLAATAAPVTPSQEPDDVQLLASFKNDLRVDIGGLPPASSSFHGHDVSNSAAGFSYPYASSAGFLPVEYRGQGQLPAGGSCFSPASFVSPAVATTLADSDYFSVTLAGTRGAPVASELGEVVSAATSSSATAAFDYPMYEYQYQLRHDDDDLDTLFGHPSSSSHGQHGDA</sequence>
<reference evidence="1" key="2">
    <citation type="submission" date="2025-09" db="UniProtKB">
        <authorList>
            <consortium name="EnsemblPlants"/>
        </authorList>
    </citation>
    <scope>IDENTIFICATION</scope>
</reference>
<protein>
    <submittedName>
        <fullName evidence="1">Uncharacterized protein</fullName>
    </submittedName>
</protein>
<evidence type="ECO:0000313" key="1">
    <source>
        <dbReference type="EnsemblPlants" id="AVESA.00010b.r2.5CG0862440.1.CDS"/>
    </source>
</evidence>
<dbReference type="Proteomes" id="UP001732700">
    <property type="component" value="Chromosome 5C"/>
</dbReference>
<proteinExistence type="predicted"/>
<dbReference type="EnsemblPlants" id="AVESA.00010b.r2.5CG0862440.1">
    <property type="protein sequence ID" value="AVESA.00010b.r2.5CG0862440.1.CDS"/>
    <property type="gene ID" value="AVESA.00010b.r2.5CG0862440"/>
</dbReference>